<reference evidence="5" key="1">
    <citation type="submission" date="2016-10" db="EMBL/GenBank/DDBJ databases">
        <authorList>
            <person name="Benchimol M."/>
            <person name="Almeida L.G."/>
            <person name="Vasconcelos A.T."/>
            <person name="Perreira-Neves A."/>
            <person name="Rosa I.A."/>
            <person name="Tasca T."/>
            <person name="Bogo M.R."/>
            <person name="de Souza W."/>
        </authorList>
    </citation>
    <scope>NUCLEOTIDE SEQUENCE [LARGE SCALE GENOMIC DNA]</scope>
    <source>
        <strain evidence="5">K</strain>
    </source>
</reference>
<comment type="similarity">
    <text evidence="1">Belongs to the HGH1 family.</text>
</comment>
<protein>
    <recommendedName>
        <fullName evidence="2">Protein HGH1 homolog</fullName>
    </recommendedName>
</protein>
<evidence type="ECO:0000259" key="4">
    <source>
        <dbReference type="Pfam" id="PF04064"/>
    </source>
</evidence>
<dbReference type="Pfam" id="PF04063">
    <property type="entry name" value="DUF383"/>
    <property type="match status" value="1"/>
</dbReference>
<dbReference type="PANTHER" id="PTHR13387">
    <property type="entry name" value="PROTEIN HGH1 HOMOLOG"/>
    <property type="match status" value="1"/>
</dbReference>
<gene>
    <name evidence="5" type="ORF">TRFO_04322</name>
</gene>
<evidence type="ECO:0000313" key="5">
    <source>
        <dbReference type="EMBL" id="OHT10286.1"/>
    </source>
</evidence>
<sequence length="351" mass="39340">MEDTIKQLQQYLQRPEEQLLIQATEICKSFSSTAENSKQLMELIPDLLRLTSSSNEEIARNSLVTLINMTSHLPAAIDKIIGLNGVTRQMDSVISHDANLVHDRLMLLTNLTTQNSGCLQILDLQDKDLRGQRLLRLAVRYTSPPDSFGIPKAAPLNSTGMNLIATSNLDDYEYAAMVLMNATLMPEGRQIFFSTPDFFMPALLDSISGDNPIRKQGIIGVIRNLCFDSSKHEFLMKTAKVLPALIRPLFHRNLENNVTAAEMLHEAFPGIVFGDPEPLAINRRNILEALLLLAQSESGKEFLTSHHVVFVMRELDEYETDQENKELGLRIGALLMGPQEEDENPEPDDVE</sequence>
<dbReference type="OrthoDB" id="338814at2759"/>
<feature type="domain" description="Protein HGH1 C-terminal" evidence="4">
    <location>
        <begin position="289"/>
        <end position="342"/>
    </location>
</feature>
<dbReference type="VEuPathDB" id="TrichDB:TRFO_04322"/>
<dbReference type="Proteomes" id="UP000179807">
    <property type="component" value="Unassembled WGS sequence"/>
</dbReference>
<proteinExistence type="inferred from homology"/>
<evidence type="ECO:0000256" key="2">
    <source>
        <dbReference type="ARBA" id="ARBA00014076"/>
    </source>
</evidence>
<evidence type="ECO:0000259" key="3">
    <source>
        <dbReference type="Pfam" id="PF04063"/>
    </source>
</evidence>
<dbReference type="GeneID" id="94826525"/>
<dbReference type="SUPFAM" id="SSF48371">
    <property type="entry name" value="ARM repeat"/>
    <property type="match status" value="1"/>
</dbReference>
<dbReference type="Pfam" id="PF04064">
    <property type="entry name" value="DUF384"/>
    <property type="match status" value="1"/>
</dbReference>
<evidence type="ECO:0000313" key="6">
    <source>
        <dbReference type="Proteomes" id="UP000179807"/>
    </source>
</evidence>
<dbReference type="EMBL" id="MLAK01000616">
    <property type="protein sequence ID" value="OHT10286.1"/>
    <property type="molecule type" value="Genomic_DNA"/>
</dbReference>
<dbReference type="InterPro" id="IPR007206">
    <property type="entry name" value="Protein_HGH1_C"/>
</dbReference>
<dbReference type="AlphaFoldDB" id="A0A1J4KKR3"/>
<dbReference type="InterPro" id="IPR016024">
    <property type="entry name" value="ARM-type_fold"/>
</dbReference>
<organism evidence="5 6">
    <name type="scientific">Tritrichomonas foetus</name>
    <dbReference type="NCBI Taxonomy" id="1144522"/>
    <lineage>
        <taxon>Eukaryota</taxon>
        <taxon>Metamonada</taxon>
        <taxon>Parabasalia</taxon>
        <taxon>Tritrichomonadida</taxon>
        <taxon>Tritrichomonadidae</taxon>
        <taxon>Tritrichomonas</taxon>
    </lineage>
</organism>
<accession>A0A1J4KKR3</accession>
<name>A0A1J4KKR3_9EUKA</name>
<dbReference type="Gene3D" id="1.25.10.10">
    <property type="entry name" value="Leucine-rich Repeat Variant"/>
    <property type="match status" value="1"/>
</dbReference>
<dbReference type="InterPro" id="IPR011989">
    <property type="entry name" value="ARM-like"/>
</dbReference>
<feature type="domain" description="Protein HGH1 N-terminal" evidence="3">
    <location>
        <begin position="98"/>
        <end position="251"/>
    </location>
</feature>
<keyword evidence="6" id="KW-1185">Reference proteome</keyword>
<dbReference type="PANTHER" id="PTHR13387:SF9">
    <property type="entry name" value="PROTEIN HGH1 HOMOLOG"/>
    <property type="match status" value="1"/>
</dbReference>
<dbReference type="InterPro" id="IPR007205">
    <property type="entry name" value="Protein_HGH1_N"/>
</dbReference>
<dbReference type="RefSeq" id="XP_068363422.1">
    <property type="nucleotide sequence ID" value="XM_068491821.1"/>
</dbReference>
<evidence type="ECO:0000256" key="1">
    <source>
        <dbReference type="ARBA" id="ARBA00006712"/>
    </source>
</evidence>
<comment type="caution">
    <text evidence="5">The sequence shown here is derived from an EMBL/GenBank/DDBJ whole genome shotgun (WGS) entry which is preliminary data.</text>
</comment>
<dbReference type="InterPro" id="IPR039717">
    <property type="entry name" value="Hgh1"/>
</dbReference>